<feature type="compositionally biased region" description="Polar residues" evidence="2">
    <location>
        <begin position="92"/>
        <end position="102"/>
    </location>
</feature>
<name>A0A8S9P0F3_BRACR</name>
<evidence type="ECO:0000256" key="2">
    <source>
        <dbReference type="SAM" id="MobiDB-lite"/>
    </source>
</evidence>
<evidence type="ECO:0000313" key="4">
    <source>
        <dbReference type="Proteomes" id="UP000712600"/>
    </source>
</evidence>
<dbReference type="Proteomes" id="UP000712600">
    <property type="component" value="Unassembled WGS sequence"/>
</dbReference>
<organism evidence="3 4">
    <name type="scientific">Brassica cretica</name>
    <name type="common">Mustard</name>
    <dbReference type="NCBI Taxonomy" id="69181"/>
    <lineage>
        <taxon>Eukaryota</taxon>
        <taxon>Viridiplantae</taxon>
        <taxon>Streptophyta</taxon>
        <taxon>Embryophyta</taxon>
        <taxon>Tracheophyta</taxon>
        <taxon>Spermatophyta</taxon>
        <taxon>Magnoliopsida</taxon>
        <taxon>eudicotyledons</taxon>
        <taxon>Gunneridae</taxon>
        <taxon>Pentapetalae</taxon>
        <taxon>rosids</taxon>
        <taxon>malvids</taxon>
        <taxon>Brassicales</taxon>
        <taxon>Brassicaceae</taxon>
        <taxon>Brassiceae</taxon>
        <taxon>Brassica</taxon>
    </lineage>
</organism>
<comment type="caution">
    <text evidence="3">The sequence shown here is derived from an EMBL/GenBank/DDBJ whole genome shotgun (WGS) entry which is preliminary data.</text>
</comment>
<feature type="region of interest" description="Disordered" evidence="2">
    <location>
        <begin position="77"/>
        <end position="102"/>
    </location>
</feature>
<dbReference type="AlphaFoldDB" id="A0A8S9P0F3"/>
<sequence>MTRSATLEESMQRIGALDNNVDELRRRFDGLDERFNRFEAINEVNNQTKAAKLDERFASLKSTLTLFIASIQQQHLRSTQAGSSGGNHIHQAPSNTNQCHKT</sequence>
<keyword evidence="1" id="KW-0175">Coiled coil</keyword>
<accession>A0A8S9P0F3</accession>
<reference evidence="3" key="1">
    <citation type="submission" date="2019-12" db="EMBL/GenBank/DDBJ databases">
        <title>Genome sequencing and annotation of Brassica cretica.</title>
        <authorList>
            <person name="Studholme D.J."/>
            <person name="Sarris P."/>
        </authorList>
    </citation>
    <scope>NUCLEOTIDE SEQUENCE</scope>
    <source>
        <strain evidence="3">PFS-109/04</strain>
        <tissue evidence="3">Leaf</tissue>
    </source>
</reference>
<evidence type="ECO:0000313" key="3">
    <source>
        <dbReference type="EMBL" id="KAF3506747.1"/>
    </source>
</evidence>
<feature type="coiled-coil region" evidence="1">
    <location>
        <begin position="7"/>
        <end position="34"/>
    </location>
</feature>
<proteinExistence type="predicted"/>
<protein>
    <submittedName>
        <fullName evidence="3">Uncharacterized protein</fullName>
    </submittedName>
</protein>
<gene>
    <name evidence="3" type="ORF">F2Q69_00002853</name>
</gene>
<evidence type="ECO:0000256" key="1">
    <source>
        <dbReference type="SAM" id="Coils"/>
    </source>
</evidence>
<dbReference type="Gene3D" id="1.20.1270.70">
    <property type="entry name" value="Designed single chain three-helix bundle"/>
    <property type="match status" value="1"/>
</dbReference>
<dbReference type="EMBL" id="QGKX02001521">
    <property type="protein sequence ID" value="KAF3506747.1"/>
    <property type="molecule type" value="Genomic_DNA"/>
</dbReference>